<protein>
    <submittedName>
        <fullName evidence="14">Ribonuclease</fullName>
    </submittedName>
</protein>
<evidence type="ECO:0000256" key="4">
    <source>
        <dbReference type="ARBA" id="ARBA00022722"/>
    </source>
</evidence>
<dbReference type="SUPFAM" id="SSF55895">
    <property type="entry name" value="Ribonuclease Rh-like"/>
    <property type="match status" value="1"/>
</dbReference>
<keyword evidence="7" id="KW-0378">Hydrolase</keyword>
<feature type="active site" evidence="11">
    <location>
        <position position="53"/>
    </location>
</feature>
<keyword evidence="4" id="KW-0540">Nuclease</keyword>
<organism evidence="14">
    <name type="scientific">Nicotiana alata</name>
    <name type="common">Winged tobacco</name>
    <name type="synonym">Persian tobacco</name>
    <dbReference type="NCBI Taxonomy" id="4087"/>
    <lineage>
        <taxon>Eukaryota</taxon>
        <taxon>Viridiplantae</taxon>
        <taxon>Streptophyta</taxon>
        <taxon>Embryophyta</taxon>
        <taxon>Tracheophyta</taxon>
        <taxon>Spermatophyta</taxon>
        <taxon>Magnoliopsida</taxon>
        <taxon>eudicotyledons</taxon>
        <taxon>Gunneridae</taxon>
        <taxon>Pentapetalae</taxon>
        <taxon>asterids</taxon>
        <taxon>lamiids</taxon>
        <taxon>Solanales</taxon>
        <taxon>Solanaceae</taxon>
        <taxon>Nicotianoideae</taxon>
        <taxon>Nicotianeae</taxon>
        <taxon>Nicotiana</taxon>
    </lineage>
</organism>
<evidence type="ECO:0000256" key="3">
    <source>
        <dbReference type="ARBA" id="ARBA00022525"/>
    </source>
</evidence>
<dbReference type="InterPro" id="IPR018188">
    <property type="entry name" value="RNase_T2_His_AS_1"/>
</dbReference>
<dbReference type="PANTHER" id="PTHR11240">
    <property type="entry name" value="RIBONUCLEASE T2"/>
    <property type="match status" value="1"/>
</dbReference>
<evidence type="ECO:0000256" key="11">
    <source>
        <dbReference type="PIRSR" id="PIRSR633697-1"/>
    </source>
</evidence>
<dbReference type="PANTHER" id="PTHR11240:SF81">
    <property type="entry name" value="RIBONUCLEASE S-2"/>
    <property type="match status" value="1"/>
</dbReference>
<accession>O49832</accession>
<dbReference type="GO" id="GO:0003723">
    <property type="term" value="F:RNA binding"/>
    <property type="evidence" value="ECO:0007669"/>
    <property type="project" value="InterPro"/>
</dbReference>
<keyword evidence="9" id="KW-0325">Glycoprotein</keyword>
<name>O49832_NICAL</name>
<dbReference type="GO" id="GO:0005576">
    <property type="term" value="C:extracellular region"/>
    <property type="evidence" value="ECO:0007669"/>
    <property type="project" value="UniProtKB-SubCell"/>
</dbReference>
<dbReference type="EMBL" id="D63887">
    <property type="protein sequence ID" value="BAA24017.1"/>
    <property type="molecule type" value="mRNA"/>
</dbReference>
<dbReference type="InterPro" id="IPR001568">
    <property type="entry name" value="RNase_T2-like"/>
</dbReference>
<dbReference type="AlphaFoldDB" id="O49832"/>
<dbReference type="InterPro" id="IPR033697">
    <property type="entry name" value="Ribonuclease_T2_eukaryotic"/>
</dbReference>
<dbReference type="Gene3D" id="3.90.730.10">
    <property type="entry name" value="Ribonuclease T2-like"/>
    <property type="match status" value="1"/>
</dbReference>
<keyword evidence="3" id="KW-0964">Secreted</keyword>
<sequence>MFGSQLMFVLFILFLSLSPVYGTFDQLQLVLTWPPSFCHGKPCTRIPKNFTIHGLWPDEQHGMLNDCGETFTKLREPREKKELDDRWPDLKRSRSDAQDVQSFWEYEYNKHGTCCTELYDQAAYFDLAKNLKDKFDLLRNLKNEGIIPGSTYTVDEIAEAIRAVTQAYPNLNCVGDPQKILELSEIGICFDRGATKVITCRRRTTCNPINKKEISFPLN</sequence>
<evidence type="ECO:0000256" key="7">
    <source>
        <dbReference type="ARBA" id="ARBA00022801"/>
    </source>
</evidence>
<dbReference type="CDD" id="cd01061">
    <property type="entry name" value="RNase_T2_euk"/>
    <property type="match status" value="1"/>
</dbReference>
<comment type="similarity">
    <text evidence="2 12">Belongs to the RNase T2 family.</text>
</comment>
<dbReference type="GO" id="GO:0006401">
    <property type="term" value="P:RNA catabolic process"/>
    <property type="evidence" value="ECO:0007669"/>
    <property type="project" value="TreeGrafter"/>
</dbReference>
<dbReference type="InterPro" id="IPR036430">
    <property type="entry name" value="RNase_T2-like_sf"/>
</dbReference>
<dbReference type="Pfam" id="PF00445">
    <property type="entry name" value="Ribonuclease_T2"/>
    <property type="match status" value="1"/>
</dbReference>
<evidence type="ECO:0000256" key="8">
    <source>
        <dbReference type="ARBA" id="ARBA00023157"/>
    </source>
</evidence>
<feature type="active site" evidence="11">
    <location>
        <position position="111"/>
    </location>
</feature>
<dbReference type="PROSITE" id="PS00530">
    <property type="entry name" value="RNASE_T2_1"/>
    <property type="match status" value="1"/>
</dbReference>
<comment type="subcellular location">
    <subcellularLocation>
        <location evidence="1">Secreted</location>
        <location evidence="1">Extracellular space</location>
    </subcellularLocation>
</comment>
<keyword evidence="6" id="KW-0255">Endonuclease</keyword>
<feature type="signal peptide" evidence="13">
    <location>
        <begin position="1"/>
        <end position="22"/>
    </location>
</feature>
<evidence type="ECO:0000256" key="1">
    <source>
        <dbReference type="ARBA" id="ARBA00004239"/>
    </source>
</evidence>
<keyword evidence="10" id="KW-0456">Lyase</keyword>
<keyword evidence="8" id="KW-1015">Disulfide bond</keyword>
<evidence type="ECO:0000313" key="14">
    <source>
        <dbReference type="EMBL" id="BAA24017.1"/>
    </source>
</evidence>
<dbReference type="PROSITE" id="PS00531">
    <property type="entry name" value="RNASE_T2_2"/>
    <property type="match status" value="1"/>
</dbReference>
<dbReference type="InterPro" id="IPR033130">
    <property type="entry name" value="RNase_T2_His_AS_2"/>
</dbReference>
<evidence type="ECO:0000256" key="12">
    <source>
        <dbReference type="RuleBase" id="RU004328"/>
    </source>
</evidence>
<feature type="active site" evidence="11">
    <location>
        <position position="107"/>
    </location>
</feature>
<evidence type="ECO:0000256" key="5">
    <source>
        <dbReference type="ARBA" id="ARBA00022729"/>
    </source>
</evidence>
<evidence type="ECO:0000256" key="6">
    <source>
        <dbReference type="ARBA" id="ARBA00022759"/>
    </source>
</evidence>
<dbReference type="GO" id="GO:0016787">
    <property type="term" value="F:hydrolase activity"/>
    <property type="evidence" value="ECO:0007669"/>
    <property type="project" value="UniProtKB-KW"/>
</dbReference>
<dbReference type="GO" id="GO:0033897">
    <property type="term" value="F:ribonuclease T2 activity"/>
    <property type="evidence" value="ECO:0007669"/>
    <property type="project" value="InterPro"/>
</dbReference>
<dbReference type="PIR" id="T10520">
    <property type="entry name" value="T10520"/>
</dbReference>
<evidence type="ECO:0000256" key="13">
    <source>
        <dbReference type="SAM" id="SignalP"/>
    </source>
</evidence>
<evidence type="ECO:0000256" key="2">
    <source>
        <dbReference type="ARBA" id="ARBA00007469"/>
    </source>
</evidence>
<feature type="chain" id="PRO_5004158996" evidence="13">
    <location>
        <begin position="23"/>
        <end position="219"/>
    </location>
</feature>
<keyword evidence="5 13" id="KW-0732">Signal</keyword>
<evidence type="ECO:0000256" key="9">
    <source>
        <dbReference type="ARBA" id="ARBA00023180"/>
    </source>
</evidence>
<evidence type="ECO:0000256" key="10">
    <source>
        <dbReference type="ARBA" id="ARBA00023239"/>
    </source>
</evidence>
<proteinExistence type="evidence at transcript level"/>
<reference evidence="14" key="1">
    <citation type="submission" date="1995-08" db="EMBL/GenBank/DDBJ databases">
        <title>Molecular cloning and nucleotide sequences of S-RNases and non-S-RNase from a Tobacco plant, Nicotiana alata.</title>
        <authorList>
            <person name="Norioka S."/>
        </authorList>
    </citation>
    <scope>NUCLEOTIDE SEQUENCE</scope>
    <source>
        <tissue evidence="14">Style</tissue>
    </source>
</reference>